<reference evidence="1" key="1">
    <citation type="journal article" date="2021" name="Proc. Natl. Acad. Sci. U.S.A.">
        <title>A Catalog of Tens of Thousands of Viruses from Human Metagenomes Reveals Hidden Associations with Chronic Diseases.</title>
        <authorList>
            <person name="Tisza M.J."/>
            <person name="Buck C.B."/>
        </authorList>
    </citation>
    <scope>NUCLEOTIDE SEQUENCE</scope>
    <source>
        <strain evidence="1">CtaOv25</strain>
    </source>
</reference>
<organism evidence="1">
    <name type="scientific">Myoviridae sp. ctaOv25</name>
    <dbReference type="NCBI Taxonomy" id="2827290"/>
    <lineage>
        <taxon>Viruses</taxon>
        <taxon>Duplodnaviria</taxon>
        <taxon>Heunggongvirae</taxon>
        <taxon>Uroviricota</taxon>
        <taxon>Caudoviricetes</taxon>
    </lineage>
</organism>
<name>A0A8S5R6F5_9CAUD</name>
<sequence>MITRSDIEKANEALDKIHQVIGFAEGVCLANRDDEEAVFFLRDLVNRIEAEM</sequence>
<accession>A0A8S5R6F5</accession>
<evidence type="ECO:0000313" key="1">
    <source>
        <dbReference type="EMBL" id="DAE26564.1"/>
    </source>
</evidence>
<dbReference type="EMBL" id="BK015820">
    <property type="protein sequence ID" value="DAE26564.1"/>
    <property type="molecule type" value="Genomic_DNA"/>
</dbReference>
<protein>
    <submittedName>
        <fullName evidence="1">Uncharacterized protein</fullName>
    </submittedName>
</protein>
<proteinExistence type="predicted"/>